<keyword evidence="5" id="KW-1185">Reference proteome</keyword>
<evidence type="ECO:0000313" key="5">
    <source>
        <dbReference type="Proteomes" id="UP001589783"/>
    </source>
</evidence>
<feature type="region of interest" description="Disordered" evidence="2">
    <location>
        <begin position="450"/>
        <end position="521"/>
    </location>
</feature>
<dbReference type="EMBL" id="JBHLWV010000022">
    <property type="protein sequence ID" value="MFC0315759.1"/>
    <property type="molecule type" value="Genomic_DNA"/>
</dbReference>
<dbReference type="Proteomes" id="UP001589783">
    <property type="component" value="Unassembled WGS sequence"/>
</dbReference>
<dbReference type="InterPro" id="IPR029058">
    <property type="entry name" value="AB_hydrolase_fold"/>
</dbReference>
<dbReference type="SMART" id="SM01110">
    <property type="entry name" value="Cutinase"/>
    <property type="match status" value="1"/>
</dbReference>
<comment type="caution">
    <text evidence="4">The sequence shown here is derived from an EMBL/GenBank/DDBJ whole genome shotgun (WGS) entry which is preliminary data.</text>
</comment>
<reference evidence="4 5" key="1">
    <citation type="submission" date="2024-09" db="EMBL/GenBank/DDBJ databases">
        <authorList>
            <person name="Sun Q."/>
            <person name="Mori K."/>
        </authorList>
    </citation>
    <scope>NUCLEOTIDE SEQUENCE [LARGE SCALE GENOMIC DNA]</scope>
    <source>
        <strain evidence="4 5">CCM 7957</strain>
    </source>
</reference>
<dbReference type="Gene3D" id="3.40.50.1820">
    <property type="entry name" value="alpha/beta hydrolase"/>
    <property type="match status" value="1"/>
</dbReference>
<accession>A0ABV6HA51</accession>
<proteinExistence type="predicted"/>
<evidence type="ECO:0000259" key="3">
    <source>
        <dbReference type="Pfam" id="PF08237"/>
    </source>
</evidence>
<dbReference type="InterPro" id="IPR013228">
    <property type="entry name" value="PE-PPE_C"/>
</dbReference>
<name>A0ABV6HA51_9ACTN</name>
<dbReference type="InterPro" id="IPR000675">
    <property type="entry name" value="Cutinase/axe"/>
</dbReference>
<feature type="domain" description="PE-PPE" evidence="3">
    <location>
        <begin position="90"/>
        <end position="178"/>
    </location>
</feature>
<evidence type="ECO:0000256" key="2">
    <source>
        <dbReference type="SAM" id="MobiDB-lite"/>
    </source>
</evidence>
<feature type="compositionally biased region" description="Low complexity" evidence="2">
    <location>
        <begin position="471"/>
        <end position="481"/>
    </location>
</feature>
<organism evidence="4 5">
    <name type="scientific">Gordonia phosphorivorans</name>
    <dbReference type="NCBI Taxonomy" id="1056982"/>
    <lineage>
        <taxon>Bacteria</taxon>
        <taxon>Bacillati</taxon>
        <taxon>Actinomycetota</taxon>
        <taxon>Actinomycetes</taxon>
        <taxon>Mycobacteriales</taxon>
        <taxon>Gordoniaceae</taxon>
        <taxon>Gordonia</taxon>
    </lineage>
</organism>
<gene>
    <name evidence="4" type="ORF">ACFFJD_12955</name>
</gene>
<evidence type="ECO:0000256" key="1">
    <source>
        <dbReference type="ARBA" id="ARBA00022801"/>
    </source>
</evidence>
<dbReference type="SUPFAM" id="SSF53474">
    <property type="entry name" value="alpha/beta-Hydrolases"/>
    <property type="match status" value="1"/>
</dbReference>
<dbReference type="Pfam" id="PF08237">
    <property type="entry name" value="PE-PPE"/>
    <property type="match status" value="1"/>
</dbReference>
<protein>
    <submittedName>
        <fullName evidence="4">PE-PPE domain-containing protein</fullName>
    </submittedName>
</protein>
<sequence length="521" mass="53761">MTMSRWQVRARRAVVVTVAGAVIGAGAIPAAIGGVHADPADCGGGALIAVAGTNDVGANHLVGAKQRYTGKNANNTDNPASPYAGAGAYRVITPEFPTELWPVGSVGYDDDVRRGTAATVAAIAEYQAACPGKPVTVVGYSQGARIAGDVLNAVATSTQTRTVDGVTYRKVVDPGGQEYWITDEGLSGELYSDPRRDGPESGRGIEQSILGLLPGLTMRGAREGGFGSIPVVSFCVAGDAICDMPDPLHDPLGALDALLGYFTKHAYYPWRMWRPVTDANTWTCAATPAVAAQGGTGTVDCLIPAKSALSGVRQDGVNRVRAALGLAPREVIDFLALRPNLNGLFPHANLSDLQPLVTPVLKLLPELPQLGYGGYLPSALLFSDIVTGLREVNLPAVLGGLGGLVGSAVSIAAMPLRFVEHWVGESVKAVRDGVDTDGSTRTPDLVAVAADEPSSEPNTLLTPAPAPVPSPSTSRPSVAVADAEIPSPELSDDPAAEPAEPSTRQEPEVRLSEAVPAAPAA</sequence>
<keyword evidence="1" id="KW-0378">Hydrolase</keyword>
<evidence type="ECO:0000313" key="4">
    <source>
        <dbReference type="EMBL" id="MFC0315759.1"/>
    </source>
</evidence>
<dbReference type="RefSeq" id="WP_382364781.1">
    <property type="nucleotide sequence ID" value="NZ_JBHLWV010000022.1"/>
</dbReference>